<reference evidence="2 3" key="1">
    <citation type="submission" date="2016-10" db="EMBL/GenBank/DDBJ databases">
        <authorList>
            <person name="de Groot N.N."/>
        </authorList>
    </citation>
    <scope>NUCLEOTIDE SEQUENCE [LARGE SCALE GENOMIC DNA]</scope>
    <source>
        <strain evidence="2 3">CGMCC 1.8712</strain>
    </source>
</reference>
<comment type="similarity">
    <text evidence="1">Belongs to the UPF0284 family.</text>
</comment>
<dbReference type="HAMAP" id="MF_01086">
    <property type="entry name" value="UPF0284"/>
    <property type="match status" value="1"/>
</dbReference>
<dbReference type="AlphaFoldDB" id="A0A1H3YJT0"/>
<dbReference type="RefSeq" id="WP_092634263.1">
    <property type="nucleotide sequence ID" value="NZ_FNQT01000002.1"/>
</dbReference>
<dbReference type="NCBIfam" id="TIGR00303">
    <property type="entry name" value="nicotinate mononucleotide-dependent phosphoribosyltransferase CobT"/>
    <property type="match status" value="1"/>
</dbReference>
<dbReference type="Proteomes" id="UP000236755">
    <property type="component" value="Unassembled WGS sequence"/>
</dbReference>
<gene>
    <name evidence="2" type="ORF">SAMN04488065_1899</name>
</gene>
<protein>
    <recommendedName>
        <fullName evidence="1">UPF0284 protein SAMN04488065_1899</fullName>
    </recommendedName>
</protein>
<dbReference type="Gene3D" id="3.40.50.10210">
    <property type="match status" value="1"/>
</dbReference>
<dbReference type="PANTHER" id="PTHR38811:SF1">
    <property type="entry name" value="UPF0284 PROTEIN SLL1500"/>
    <property type="match status" value="1"/>
</dbReference>
<evidence type="ECO:0000256" key="1">
    <source>
        <dbReference type="HAMAP-Rule" id="MF_01086"/>
    </source>
</evidence>
<evidence type="ECO:0000313" key="3">
    <source>
        <dbReference type="Proteomes" id="UP000236755"/>
    </source>
</evidence>
<dbReference type="InterPro" id="IPR036087">
    <property type="entry name" value="Nict_dMeBzImd_PRibTrfase_sf"/>
</dbReference>
<dbReference type="GO" id="GO:0008939">
    <property type="term" value="F:nicotinate-nucleotide-dimethylbenzimidazole phosphoribosyltransferase activity"/>
    <property type="evidence" value="ECO:0007669"/>
    <property type="project" value="InterPro"/>
</dbReference>
<dbReference type="NCBIfam" id="NF003371">
    <property type="entry name" value="PRK04447.1-4"/>
    <property type="match status" value="1"/>
</dbReference>
<sequence>MKFVLTIGTTETARIDGISAAGATPELMAHTPSADAEILAYGRPTNAPVVPVSPSGCPTPAVVTRAARELLGFESVVVDAGTASDTTAPTVTLPGAPGADIRTPEAVPDAEATFDAARAFGASLPDDELVLAETIPGGTTTAKGVLTALGEETGVSSSLPENPTTLKRRVVGEALEASDLSPGAAAGAPLDAVRAVGDPVLAAVSGLAVGALESGTAVTLGGGTQMSAVAALVRHFGLTDSLTQATTSFIAADDAADVRSLADALDVDLRVTAPGFEGVDHPATNAYVRGEAKEGVGMGGALALVAGSETAADVAALRDRVRDVYDRLLANAPETHPAVDGERVD</sequence>
<dbReference type="InterPro" id="IPR003200">
    <property type="entry name" value="Nict_dMeBzImd_PRibTrfase"/>
</dbReference>
<dbReference type="InterPro" id="IPR002805">
    <property type="entry name" value="Nict_dMeBzImd_PRibTrfase_arc"/>
</dbReference>
<proteinExistence type="inferred from homology"/>
<organism evidence="2 3">
    <name type="scientific">Haloplanus vescus</name>
    <dbReference type="NCBI Taxonomy" id="555874"/>
    <lineage>
        <taxon>Archaea</taxon>
        <taxon>Methanobacteriati</taxon>
        <taxon>Methanobacteriota</taxon>
        <taxon>Stenosarchaea group</taxon>
        <taxon>Halobacteria</taxon>
        <taxon>Halobacteriales</taxon>
        <taxon>Haloferacaceae</taxon>
        <taxon>Haloplanus</taxon>
    </lineage>
</organism>
<keyword evidence="3" id="KW-1185">Reference proteome</keyword>
<dbReference type="PANTHER" id="PTHR38811">
    <property type="match status" value="1"/>
</dbReference>
<dbReference type="NCBIfam" id="NF003372">
    <property type="entry name" value="PRK04447.1-5"/>
    <property type="match status" value="1"/>
</dbReference>
<dbReference type="STRING" id="555874.SAMN04488065_1899"/>
<accession>A0A1H3YJT0</accession>
<dbReference type="CDD" id="cd02439">
    <property type="entry name" value="DMB-PRT_CobT"/>
    <property type="match status" value="1"/>
</dbReference>
<dbReference type="OrthoDB" id="9136at2157"/>
<evidence type="ECO:0000313" key="2">
    <source>
        <dbReference type="EMBL" id="SEA11202.1"/>
    </source>
</evidence>
<dbReference type="SUPFAM" id="SSF52733">
    <property type="entry name" value="Nicotinate mononucleotide:5,6-dimethylbenzimidazole phosphoribosyltransferase (CobT)"/>
    <property type="match status" value="1"/>
</dbReference>
<dbReference type="EMBL" id="FNQT01000002">
    <property type="protein sequence ID" value="SEA11202.1"/>
    <property type="molecule type" value="Genomic_DNA"/>
</dbReference>
<name>A0A1H3YJT0_9EURY</name>